<dbReference type="InterPro" id="IPR012968">
    <property type="entry name" value="FerIin_dom"/>
</dbReference>
<dbReference type="Pfam" id="PF22901">
    <property type="entry name" value="dsrm_Ferlin"/>
    <property type="match status" value="1"/>
</dbReference>
<feature type="transmembrane region" description="Helical" evidence="12">
    <location>
        <begin position="1763"/>
        <end position="1784"/>
    </location>
</feature>
<dbReference type="FunCoup" id="F6PVS3">
    <property type="interactions" value="2"/>
</dbReference>
<feature type="compositionally biased region" description="Polar residues" evidence="11">
    <location>
        <begin position="713"/>
        <end position="722"/>
    </location>
</feature>
<dbReference type="InterPro" id="IPR006614">
    <property type="entry name" value="Peroxin/Ferlin"/>
</dbReference>
<evidence type="ECO:0000256" key="3">
    <source>
        <dbReference type="ARBA" id="ARBA00007561"/>
    </source>
</evidence>
<evidence type="ECO:0000256" key="5">
    <source>
        <dbReference type="ARBA" id="ARBA00022692"/>
    </source>
</evidence>
<keyword evidence="4" id="KW-1003">Cell membrane</keyword>
<dbReference type="PANTHER" id="PTHR12546:SF34">
    <property type="entry name" value="FER-1-LIKE PROTEIN 5"/>
    <property type="match status" value="1"/>
</dbReference>
<evidence type="ECO:0000256" key="8">
    <source>
        <dbReference type="ARBA" id="ARBA00022837"/>
    </source>
</evidence>
<accession>F6PVS3</accession>
<keyword evidence="8" id="KW-0106">Calcium</keyword>
<dbReference type="Pfam" id="PF08151">
    <property type="entry name" value="FerI"/>
    <property type="match status" value="1"/>
</dbReference>
<dbReference type="InterPro" id="IPR032362">
    <property type="entry name" value="Ferlin_C"/>
</dbReference>
<feature type="region of interest" description="Disordered" evidence="11">
    <location>
        <begin position="704"/>
        <end position="727"/>
    </location>
</feature>
<evidence type="ECO:0000256" key="9">
    <source>
        <dbReference type="ARBA" id="ARBA00022989"/>
    </source>
</evidence>
<dbReference type="Gene3D" id="2.60.40.150">
    <property type="entry name" value="C2 domain"/>
    <property type="match status" value="3"/>
</dbReference>
<protein>
    <recommendedName>
        <fullName evidence="13">C2 domain-containing protein</fullName>
    </recommendedName>
</protein>
<feature type="domain" description="C2" evidence="13">
    <location>
        <begin position="1272"/>
        <end position="1390"/>
    </location>
</feature>
<dbReference type="InterPro" id="IPR012560">
    <property type="entry name" value="Ferlin_A-domain"/>
</dbReference>
<dbReference type="PROSITE" id="PS50004">
    <property type="entry name" value="C2"/>
    <property type="match status" value="4"/>
</dbReference>
<organism evidence="14 15">
    <name type="scientific">Ornithorhynchus anatinus</name>
    <name type="common">Duckbill platypus</name>
    <dbReference type="NCBI Taxonomy" id="9258"/>
    <lineage>
        <taxon>Eukaryota</taxon>
        <taxon>Metazoa</taxon>
        <taxon>Chordata</taxon>
        <taxon>Craniata</taxon>
        <taxon>Vertebrata</taxon>
        <taxon>Euteleostomi</taxon>
        <taxon>Mammalia</taxon>
        <taxon>Monotremata</taxon>
        <taxon>Ornithorhynchidae</taxon>
        <taxon>Ornithorhynchus</taxon>
    </lineage>
</organism>
<keyword evidence="6" id="KW-0479">Metal-binding</keyword>
<dbReference type="Proteomes" id="UP000002279">
    <property type="component" value="Chromosome 10"/>
</dbReference>
<dbReference type="GO" id="GO:0061025">
    <property type="term" value="P:membrane fusion"/>
    <property type="evidence" value="ECO:0000318"/>
    <property type="project" value="GO_Central"/>
</dbReference>
<dbReference type="InterPro" id="IPR037724">
    <property type="entry name" value="C2E_Ferlin"/>
</dbReference>
<evidence type="ECO:0000313" key="15">
    <source>
        <dbReference type="Proteomes" id="UP000002279"/>
    </source>
</evidence>
<reference evidence="14" key="3">
    <citation type="submission" date="2025-09" db="UniProtKB">
        <authorList>
            <consortium name="Ensembl"/>
        </authorList>
    </citation>
    <scope>IDENTIFICATION</scope>
    <source>
        <strain evidence="14">Glennie</strain>
    </source>
</reference>
<evidence type="ECO:0000259" key="13">
    <source>
        <dbReference type="PROSITE" id="PS50004"/>
    </source>
</evidence>
<keyword evidence="5 12" id="KW-0812">Transmembrane</keyword>
<dbReference type="Ensembl" id="ENSOANT00000024318.3">
    <property type="protein sequence ID" value="ENSOANP00000024314.2"/>
    <property type="gene ID" value="ENSOANG00000015451.3"/>
</dbReference>
<dbReference type="SMART" id="SM00693">
    <property type="entry name" value="DysFN"/>
    <property type="match status" value="2"/>
</dbReference>
<dbReference type="InterPro" id="IPR035892">
    <property type="entry name" value="C2_domain_sf"/>
</dbReference>
<dbReference type="PANTHER" id="PTHR12546">
    <property type="entry name" value="FER-1-LIKE"/>
    <property type="match status" value="1"/>
</dbReference>
<evidence type="ECO:0000256" key="6">
    <source>
        <dbReference type="ARBA" id="ARBA00022723"/>
    </source>
</evidence>
<feature type="domain" description="C2" evidence="13">
    <location>
        <begin position="1035"/>
        <end position="1158"/>
    </location>
</feature>
<dbReference type="SMART" id="SM01200">
    <property type="entry name" value="FerA"/>
    <property type="match status" value="1"/>
</dbReference>
<feature type="domain" description="C2" evidence="13">
    <location>
        <begin position="833"/>
        <end position="997"/>
    </location>
</feature>
<evidence type="ECO:0000256" key="1">
    <source>
        <dbReference type="ARBA" id="ARBA00004167"/>
    </source>
</evidence>
<evidence type="ECO:0000313" key="14">
    <source>
        <dbReference type="Ensembl" id="ENSOANP00000024314.2"/>
    </source>
</evidence>
<dbReference type="Pfam" id="PF08150">
    <property type="entry name" value="FerB"/>
    <property type="match status" value="1"/>
</dbReference>
<feature type="domain" description="C2" evidence="13">
    <location>
        <begin position="1508"/>
        <end position="1656"/>
    </location>
</feature>
<dbReference type="InterPro" id="IPR037721">
    <property type="entry name" value="Ferlin"/>
</dbReference>
<dbReference type="CDD" id="cd08374">
    <property type="entry name" value="C2F_Ferlin"/>
    <property type="match status" value="1"/>
</dbReference>
<keyword evidence="10 12" id="KW-0472">Membrane</keyword>
<dbReference type="SMART" id="SM00239">
    <property type="entry name" value="C2"/>
    <property type="match status" value="4"/>
</dbReference>
<dbReference type="InterPro" id="IPR037725">
    <property type="entry name" value="C2F_Ferlin"/>
</dbReference>
<keyword evidence="7" id="KW-0677">Repeat</keyword>
<dbReference type="Pfam" id="PF00168">
    <property type="entry name" value="C2"/>
    <property type="match status" value="4"/>
</dbReference>
<dbReference type="Bgee" id="ENSOANG00000015451">
    <property type="expression patterns" value="Expressed in testis and 5 other cell types or tissues"/>
</dbReference>
<reference evidence="14" key="2">
    <citation type="submission" date="2025-08" db="UniProtKB">
        <authorList>
            <consortium name="Ensembl"/>
        </authorList>
    </citation>
    <scope>IDENTIFICATION</scope>
    <source>
        <strain evidence="14">Glennie</strain>
    </source>
</reference>
<dbReference type="Pfam" id="PF16165">
    <property type="entry name" value="Ferlin_C"/>
    <property type="match status" value="1"/>
</dbReference>
<proteinExistence type="inferred from homology"/>
<comment type="subcellular location">
    <subcellularLocation>
        <location evidence="2">Cell membrane</location>
    </subcellularLocation>
    <subcellularLocation>
        <location evidence="1">Membrane</location>
        <topology evidence="1">Single-pass membrane protein</topology>
    </subcellularLocation>
</comment>
<dbReference type="OMA" id="SEGWEYG"/>
<dbReference type="SUPFAM" id="SSF49562">
    <property type="entry name" value="C2 domain (Calcium/lipid-binding domain, CaLB)"/>
    <property type="match status" value="5"/>
</dbReference>
<name>F6PVS3_ORNAN</name>
<feature type="compositionally biased region" description="Pro residues" evidence="11">
    <location>
        <begin position="1841"/>
        <end position="1855"/>
    </location>
</feature>
<dbReference type="InterPro" id="IPR000008">
    <property type="entry name" value="C2_dom"/>
</dbReference>
<evidence type="ECO:0000256" key="2">
    <source>
        <dbReference type="ARBA" id="ARBA00004236"/>
    </source>
</evidence>
<dbReference type="InParanoid" id="F6PVS3"/>
<reference evidence="14 15" key="1">
    <citation type="journal article" date="2008" name="Nature">
        <title>Genome analysis of the platypus reveals unique signatures of evolution.</title>
        <authorList>
            <person name="Warren W.C."/>
            <person name="Hillier L.W."/>
            <person name="Marshall Graves J.A."/>
            <person name="Birney E."/>
            <person name="Ponting C.P."/>
            <person name="Grutzner F."/>
            <person name="Belov K."/>
            <person name="Miller W."/>
            <person name="Clarke L."/>
            <person name="Chinwalla A.T."/>
            <person name="Yang S.P."/>
            <person name="Heger A."/>
            <person name="Locke D.P."/>
            <person name="Miethke P."/>
            <person name="Waters P.D."/>
            <person name="Veyrunes F."/>
            <person name="Fulton L."/>
            <person name="Fulton B."/>
            <person name="Graves T."/>
            <person name="Wallis J."/>
            <person name="Puente X.S."/>
            <person name="Lopez-Otin C."/>
            <person name="Ordonez G.R."/>
            <person name="Eichler E.E."/>
            <person name="Chen L."/>
            <person name="Cheng Z."/>
            <person name="Deakin J.E."/>
            <person name="Alsop A."/>
            <person name="Thompson K."/>
            <person name="Kirby P."/>
            <person name="Papenfuss A.T."/>
            <person name="Wakefield M.J."/>
            <person name="Olender T."/>
            <person name="Lancet D."/>
            <person name="Huttley G.A."/>
            <person name="Smit A.F."/>
            <person name="Pask A."/>
            <person name="Temple-Smith P."/>
            <person name="Batzer M.A."/>
            <person name="Walker J.A."/>
            <person name="Konkel M.K."/>
            <person name="Harris R.S."/>
            <person name="Whittington C.M."/>
            <person name="Wong E.S."/>
            <person name="Gemmell N.J."/>
            <person name="Buschiazzo E."/>
            <person name="Vargas Jentzsch I.M."/>
            <person name="Merkel A."/>
            <person name="Schmitz J."/>
            <person name="Zemann A."/>
            <person name="Churakov G."/>
            <person name="Kriegs J.O."/>
            <person name="Brosius J."/>
            <person name="Murchison E.P."/>
            <person name="Sachidanandam R."/>
            <person name="Smith C."/>
            <person name="Hannon G.J."/>
            <person name="Tsend-Ayush E."/>
            <person name="McMillan D."/>
            <person name="Attenborough R."/>
            <person name="Rens W."/>
            <person name="Ferguson-Smith M."/>
            <person name="Lefevre C.M."/>
            <person name="Sharp J.A."/>
            <person name="Nicholas K.R."/>
            <person name="Ray D.A."/>
            <person name="Kube M."/>
            <person name="Reinhardt R."/>
            <person name="Pringle T.H."/>
            <person name="Taylor J."/>
            <person name="Jones R.C."/>
            <person name="Nixon B."/>
            <person name="Dacheux J.L."/>
            <person name="Niwa H."/>
            <person name="Sekita Y."/>
            <person name="Huang X."/>
            <person name="Stark A."/>
            <person name="Kheradpour P."/>
            <person name="Kellis M."/>
            <person name="Flicek P."/>
            <person name="Chen Y."/>
            <person name="Webber C."/>
            <person name="Hardison R."/>
            <person name="Nelson J."/>
            <person name="Hallsworth-Pepin K."/>
            <person name="Delehaunty K."/>
            <person name="Markovic C."/>
            <person name="Minx P."/>
            <person name="Feng Y."/>
            <person name="Kremitzki C."/>
            <person name="Mitreva M."/>
            <person name="Glasscock J."/>
            <person name="Wylie T."/>
            <person name="Wohldmann P."/>
            <person name="Thiru P."/>
            <person name="Nhan M.N."/>
            <person name="Pohl C.S."/>
            <person name="Smith S.M."/>
            <person name="Hou S."/>
            <person name="Nefedov M."/>
            <person name="de Jong P.J."/>
            <person name="Renfree M.B."/>
            <person name="Mardis E.R."/>
            <person name="Wilson R.K."/>
        </authorList>
    </citation>
    <scope>NUCLEOTIDE SEQUENCE [LARGE SCALE GENOMIC DNA]</scope>
    <source>
        <strain evidence="14 15">Glennie</strain>
    </source>
</reference>
<dbReference type="InterPro" id="IPR012561">
    <property type="entry name" value="Ferlin_B-domain"/>
</dbReference>
<dbReference type="GO" id="GO:0033292">
    <property type="term" value="P:T-tubule organization"/>
    <property type="evidence" value="ECO:0000318"/>
    <property type="project" value="GO_Central"/>
</dbReference>
<evidence type="ECO:0000256" key="10">
    <source>
        <dbReference type="ARBA" id="ARBA00023136"/>
    </source>
</evidence>
<dbReference type="InterPro" id="IPR055072">
    <property type="entry name" value="Ferlin_DSRM"/>
</dbReference>
<sequence>VEAKGVGERPKEVRDTLSSASLTLTEGCPPSQVRVRIIEGRQFQGNDIKPVVKVLIGHHEYRTRIQRGNNPFFNEIFFQNFHQLASKLFDEYITVQTDVARETGRVLRDKVTRSCRSSSPLGHALLGKWLSLYQPNNLSAGVKGYLKVSLYVLGAGDQAPVEQTQPLEREDLEKSLFKPAALPDYLATLRIFIYRAEDLRPGKVEAAEGAEATPPAPQLGLAPQRHPLPQPLRSFCPVPPFLPRSRYCPALPLSLYHHTPPLYHLTPPSALVPSNPSPLSPLLLFVLLPGKFAGFPPCFGPSFLTLHCGSREAPNLQKPSKPVTIPASLLSLGQRQLARHKYGLCAIFLSSTMMPAFKGPVRFEVSIGHYGNKTDATYSPQASTTQSGQVVFDGNSYHYLPWADAKPVVAVTSFWEDVGYRMDALNVLHAIHTRLKTNLEALKAIRNPKDPQLPSLREKLLADVRADCRQPLPSLKGRAGATVLDQHLRQLRGLLLQELAQEAKAVGRGPLVPEAEGWLHRLGSVLPEPQVSVPDVVVWLLCRDRRVAFARVPAHTVMFSRAGPRACGRFCGKAQTLFLQYPEGQGQEGVVPAQLRVLMWLGRVADSEDFTRRCPGDIVVYAETYENQALLKGQWGLPDPRQCPAFSDVSGHLALPKTAFQPPRGWRWHKAWVVEPHRRLLLDTDTDRLQVMEEVYENQSREPGGLWAPAAIPNTNQVSGQPVPSRRDLRCPQGWHVEGDWVVELNRAVDDAGWEYSTGTPSSVPPQAWHAAEKTYHSWRRRRWVRWRRRNSVGQSSEPEMASFLQLVSRGAGRAGLLFPPLSRHPQPDSRFRRRCWRRRLLPVPPFSIAPVFLLEGSLVRGQGREGWDEASWGRRGRVPPLPSPFLRFLPRDPPLLPVAPYVRVTFLHRSQRTRALQASLAPLWDQTLFFDRILLYGDPQDAQRDPPPLVLELWDRNPRVAHDPRGGPVPLKGRGVWAPTVWLDLEARTPPALGWHLINRGPETGGAEILAASELVLESQVEERRPPLFSVPRKDGYYTLPRSIQPVLRKSAIEILAWGLRNLKSYKLRQVRSPHLLVECGGQSLQTPPLRDLSSNPNFPQAALFLTLLLPEDEAYAPPLVLKVVDNQEFGYQPVVGQTTVRSLGAYFCNPWAEGYVPPRLPGETPPRGSGFSLPLSDLLPPPQEETPDWWSKLYWATGEHRKDRDHVKKDSDSLKVYDCELEAVPDFQGLQDFCQSFSLYRGEPHEDAPVVGEFKGLFRIYPLPEDPAAPRPPRQFQELPRSGLQKCLVRVYVVRAFNLQPKDRNSLCDPYVILKLGQQTVGSRDHYKPNTLDPTFGSMFELSCTIPLEKDLEVLLFDYDLMPPDPEIGATVIDLENRLLSGFGARCGLPSSYCLSGPCQWRDQLLPSRLLELFARRKGLPLPELSVQEDRIRFSGREFLLKNFEPKPPVTRHLGPPKERLALHLLRAQGLVPEHLETRTLYSSGQPGIDQGKLQMWVDIFPEQFGPPGPPVNITPRKPRRYELRCIIWNTCDMDLRDVSIMGEKMSDIYVKGWMQGQEKNPQKTDIHYRSLAGEGSFNWRFIFTLDYLPTERMCVQAQEQFFWRLDPTLKKVPPRLILQVWDNDKFSADDFIGVLELDLSHLPVPSRSPQGCSASVPEAPGAKPGRQPPRFVSLFRQKQMRGWWPCLVEEEGKWRLSGKLELTLEILTEEEAAEKPAGRGQREPNQNPVLLPPVRPEVSFLWWAAPLRSLRYILWRRHRWRILILLFVILLSFLLVTFVYATPNYLAMKLINPISVVGSGGDVGAVASKETSRGPDDLRQPLGLQTRLSKDLEGPKAAPRPPGEIFPFLPTP</sequence>
<dbReference type="SMART" id="SM00694">
    <property type="entry name" value="DysFC"/>
    <property type="match status" value="2"/>
</dbReference>
<keyword evidence="15" id="KW-1185">Reference proteome</keyword>
<evidence type="ECO:0000256" key="4">
    <source>
        <dbReference type="ARBA" id="ARBA00022475"/>
    </source>
</evidence>
<dbReference type="SMART" id="SM01202">
    <property type="entry name" value="FerI"/>
    <property type="match status" value="1"/>
</dbReference>
<evidence type="ECO:0000256" key="11">
    <source>
        <dbReference type="SAM" id="MobiDB-lite"/>
    </source>
</evidence>
<dbReference type="SMART" id="SM01201">
    <property type="entry name" value="FerB"/>
    <property type="match status" value="1"/>
</dbReference>
<dbReference type="CDD" id="cd04037">
    <property type="entry name" value="C2E_Ferlin"/>
    <property type="match status" value="1"/>
</dbReference>
<feature type="region of interest" description="Disordered" evidence="11">
    <location>
        <begin position="1834"/>
        <end position="1855"/>
    </location>
</feature>
<dbReference type="GeneTree" id="ENSGT00940000161318"/>
<evidence type="ECO:0000256" key="7">
    <source>
        <dbReference type="ARBA" id="ARBA00022737"/>
    </source>
</evidence>
<comment type="similarity">
    <text evidence="3">Belongs to the ferlin family.</text>
</comment>
<dbReference type="GO" id="GO:0046872">
    <property type="term" value="F:metal ion binding"/>
    <property type="evidence" value="ECO:0007669"/>
    <property type="project" value="UniProtKB-KW"/>
</dbReference>
<dbReference type="Pfam" id="PF08165">
    <property type="entry name" value="FerA"/>
    <property type="match status" value="1"/>
</dbReference>
<keyword evidence="9 12" id="KW-1133">Transmembrane helix</keyword>
<evidence type="ECO:0000256" key="12">
    <source>
        <dbReference type="SAM" id="Phobius"/>
    </source>
</evidence>
<dbReference type="GO" id="GO:0005886">
    <property type="term" value="C:plasma membrane"/>
    <property type="evidence" value="ECO:0007669"/>
    <property type="project" value="UniProtKB-SubCell"/>
</dbReference>
<dbReference type="GO" id="GO:0001778">
    <property type="term" value="P:plasma membrane repair"/>
    <property type="evidence" value="ECO:0000318"/>
    <property type="project" value="GO_Central"/>
</dbReference>